<dbReference type="Gene3D" id="3.20.20.70">
    <property type="entry name" value="Aldolase class I"/>
    <property type="match status" value="1"/>
</dbReference>
<dbReference type="Pfam" id="PF01070">
    <property type="entry name" value="FMN_dh"/>
    <property type="match status" value="1"/>
</dbReference>
<comment type="subcellular location">
    <subcellularLocation>
        <location evidence="2">Peroxisome</location>
    </subcellularLocation>
</comment>
<proteinExistence type="predicted"/>
<gene>
    <name evidence="7" type="ORF">Pyn_22706</name>
</gene>
<evidence type="ECO:0000256" key="3">
    <source>
        <dbReference type="ARBA" id="ARBA00013087"/>
    </source>
</evidence>
<dbReference type="PANTHER" id="PTHR10578:SF67">
    <property type="entry name" value="PEROXISOMAL (S)-2-HYDROXYACID OXIDASE GLO3"/>
    <property type="match status" value="1"/>
</dbReference>
<keyword evidence="5" id="KW-0576">Peroxisome</keyword>
<evidence type="ECO:0000256" key="4">
    <source>
        <dbReference type="ARBA" id="ARBA00023002"/>
    </source>
</evidence>
<dbReference type="PANTHER" id="PTHR10578">
    <property type="entry name" value="S -2-HYDROXY-ACID OXIDASE-RELATED"/>
    <property type="match status" value="1"/>
</dbReference>
<accession>A0A314Y960</accession>
<keyword evidence="8" id="KW-1185">Reference proteome</keyword>
<dbReference type="EC" id="1.1.3.15" evidence="3"/>
<evidence type="ECO:0000256" key="1">
    <source>
        <dbReference type="ARBA" id="ARBA00001917"/>
    </source>
</evidence>
<keyword evidence="4" id="KW-0560">Oxidoreductase</keyword>
<protein>
    <recommendedName>
        <fullName evidence="3">(S)-2-hydroxy-acid oxidase</fullName>
        <ecNumber evidence="3">1.1.3.15</ecNumber>
    </recommendedName>
</protein>
<dbReference type="GO" id="GO:0005777">
    <property type="term" value="C:peroxisome"/>
    <property type="evidence" value="ECO:0007669"/>
    <property type="project" value="UniProtKB-SubCell"/>
</dbReference>
<feature type="domain" description="FMN hydroxy acid dehydrogenase" evidence="6">
    <location>
        <begin position="1"/>
        <end position="123"/>
    </location>
</feature>
<dbReference type="InterPro" id="IPR008259">
    <property type="entry name" value="FMN_hydac_DH_AS"/>
</dbReference>
<dbReference type="InterPro" id="IPR037396">
    <property type="entry name" value="FMN_HAD"/>
</dbReference>
<dbReference type="PROSITE" id="PS51349">
    <property type="entry name" value="FMN_HYDROXY_ACID_DH_2"/>
    <property type="match status" value="1"/>
</dbReference>
<sequence length="145" mass="15706">MQDIEWLKSITNLPILIRGVLTHEVARKAVEVGVVGIVVSNHGGRQLDYTPTTISVLEEVVDAIGGKVPVLLDGGVRRGTDVFKALALGAQAVLANVAAGWKACNLWPCSKGERSVRWVIEMLMSLRSLWPSVAALVLWILPRAM</sequence>
<evidence type="ECO:0000313" key="7">
    <source>
        <dbReference type="EMBL" id="PQQ01271.1"/>
    </source>
</evidence>
<comment type="cofactor">
    <cofactor evidence="1">
        <name>FMN</name>
        <dbReference type="ChEBI" id="CHEBI:58210"/>
    </cofactor>
</comment>
<dbReference type="OrthoDB" id="25826at2759"/>
<evidence type="ECO:0000259" key="6">
    <source>
        <dbReference type="PROSITE" id="PS51349"/>
    </source>
</evidence>
<dbReference type="SUPFAM" id="SSF51395">
    <property type="entry name" value="FMN-linked oxidoreductases"/>
    <property type="match status" value="1"/>
</dbReference>
<dbReference type="GO" id="GO:0003973">
    <property type="term" value="F:(S)-2-hydroxy-acid oxidase activity"/>
    <property type="evidence" value="ECO:0007669"/>
    <property type="project" value="UniProtKB-EC"/>
</dbReference>
<dbReference type="AlphaFoldDB" id="A0A314Y960"/>
<dbReference type="InterPro" id="IPR013785">
    <property type="entry name" value="Aldolase_TIM"/>
</dbReference>
<evidence type="ECO:0000256" key="2">
    <source>
        <dbReference type="ARBA" id="ARBA00004275"/>
    </source>
</evidence>
<reference evidence="7 8" key="1">
    <citation type="submission" date="2018-02" db="EMBL/GenBank/DDBJ databases">
        <title>Draft genome of wild Prunus yedoensis var. nudiflora.</title>
        <authorList>
            <person name="Baek S."/>
            <person name="Kim J.-H."/>
            <person name="Choi K."/>
            <person name="Kim G.-B."/>
            <person name="Cho A."/>
            <person name="Jang H."/>
            <person name="Shin C.-H."/>
            <person name="Yu H.-J."/>
            <person name="Mun J.-H."/>
        </authorList>
    </citation>
    <scope>NUCLEOTIDE SEQUENCE [LARGE SCALE GENOMIC DNA]</scope>
    <source>
        <strain evidence="8">cv. Jeju island</strain>
        <tissue evidence="7">Leaf</tissue>
    </source>
</reference>
<dbReference type="InterPro" id="IPR000262">
    <property type="entry name" value="FMN-dep_DH"/>
</dbReference>
<dbReference type="PROSITE" id="PS00557">
    <property type="entry name" value="FMN_HYDROXY_ACID_DH_1"/>
    <property type="match status" value="1"/>
</dbReference>
<evidence type="ECO:0000256" key="5">
    <source>
        <dbReference type="ARBA" id="ARBA00023140"/>
    </source>
</evidence>
<dbReference type="EMBL" id="PJQY01001586">
    <property type="protein sequence ID" value="PQQ01271.1"/>
    <property type="molecule type" value="Genomic_DNA"/>
</dbReference>
<evidence type="ECO:0000313" key="8">
    <source>
        <dbReference type="Proteomes" id="UP000250321"/>
    </source>
</evidence>
<organism evidence="7 8">
    <name type="scientific">Prunus yedoensis var. nudiflora</name>
    <dbReference type="NCBI Taxonomy" id="2094558"/>
    <lineage>
        <taxon>Eukaryota</taxon>
        <taxon>Viridiplantae</taxon>
        <taxon>Streptophyta</taxon>
        <taxon>Embryophyta</taxon>
        <taxon>Tracheophyta</taxon>
        <taxon>Spermatophyta</taxon>
        <taxon>Magnoliopsida</taxon>
        <taxon>eudicotyledons</taxon>
        <taxon>Gunneridae</taxon>
        <taxon>Pentapetalae</taxon>
        <taxon>rosids</taxon>
        <taxon>fabids</taxon>
        <taxon>Rosales</taxon>
        <taxon>Rosaceae</taxon>
        <taxon>Amygdaloideae</taxon>
        <taxon>Amygdaleae</taxon>
        <taxon>Prunus</taxon>
    </lineage>
</organism>
<dbReference type="Proteomes" id="UP000250321">
    <property type="component" value="Unassembled WGS sequence"/>
</dbReference>
<comment type="caution">
    <text evidence="7">The sequence shown here is derived from an EMBL/GenBank/DDBJ whole genome shotgun (WGS) entry which is preliminary data.</text>
</comment>
<name>A0A314Y960_PRUYE</name>
<dbReference type="STRING" id="2094558.A0A314Y960"/>